<dbReference type="PANTHER" id="PTHR28090">
    <property type="entry name" value="PROTEIN ROT1"/>
    <property type="match status" value="1"/>
</dbReference>
<gene>
    <name evidence="3" type="ORF">MVLG_03351</name>
</gene>
<dbReference type="Proteomes" id="UP000017200">
    <property type="component" value="Unassembled WGS sequence"/>
</dbReference>
<keyword evidence="1" id="KW-0256">Endoplasmic reticulum</keyword>
<dbReference type="AlphaFoldDB" id="U5H7Y2"/>
<feature type="signal peptide" evidence="2">
    <location>
        <begin position="1"/>
        <end position="40"/>
    </location>
</feature>
<protein>
    <recommendedName>
        <fullName evidence="1">Protein ROT1</fullName>
    </recommendedName>
</protein>
<dbReference type="FunCoup" id="U5H7Y2">
    <property type="interactions" value="56"/>
</dbReference>
<dbReference type="PIRSF" id="PIRSF017290">
    <property type="entry name" value="ROT1_prd"/>
    <property type="match status" value="1"/>
</dbReference>
<dbReference type="HOGENOM" id="CLU_071622_1_1_1"/>
<dbReference type="EnsemblFungi" id="MVLG_03351T0">
    <property type="protein sequence ID" value="MVLG_03351T0"/>
    <property type="gene ID" value="MVLG_03351"/>
</dbReference>
<name>U5H7Y2_USTV1</name>
<reference evidence="3" key="2">
    <citation type="submission" date="2010-11" db="EMBL/GenBank/DDBJ databases">
        <authorList>
            <consortium name="The Broad Institute Genome Sequencing Platform"/>
            <person name="Earl A."/>
            <person name="Ward D."/>
            <person name="Feldgarden M."/>
            <person name="Gevers D."/>
            <person name="Butler R."/>
            <person name="Young S.K."/>
            <person name="Zeng Q."/>
            <person name="Gargeya S."/>
            <person name="Fitzgerald M."/>
            <person name="Haas B."/>
            <person name="Abouelleil A."/>
            <person name="Alvarado L."/>
            <person name="Arachchi H.M."/>
            <person name="Berlin A."/>
            <person name="Brown A."/>
            <person name="Chapman S.B."/>
            <person name="Chen Z."/>
            <person name="Dunbar C."/>
            <person name="Freedman E."/>
            <person name="Gearin G."/>
            <person name="Gellesch M."/>
            <person name="Goldberg J."/>
            <person name="Griggs A."/>
            <person name="Gujja S."/>
            <person name="Heilman E."/>
            <person name="Heiman D."/>
            <person name="Howarth C."/>
            <person name="Larson L."/>
            <person name="Lui A."/>
            <person name="MacDonald P.J.P."/>
            <person name="Mehta T."/>
            <person name="Montmayeur A."/>
            <person name="Murphy C."/>
            <person name="Neiman D."/>
            <person name="Pearson M."/>
            <person name="Priest M."/>
            <person name="Roberts A."/>
            <person name="Saif S."/>
            <person name="Shea T."/>
            <person name="Shenoy N."/>
            <person name="Sisk P."/>
            <person name="Stolte C."/>
            <person name="Sykes S."/>
            <person name="White J."/>
            <person name="Yandava C."/>
            <person name="Wortman J."/>
            <person name="Nusbaum C."/>
            <person name="Birren B."/>
        </authorList>
    </citation>
    <scope>NUCLEOTIDE SEQUENCE</scope>
    <source>
        <strain evidence="3">P1A1 Lamole</strain>
    </source>
</reference>
<dbReference type="EMBL" id="GL541673">
    <property type="protein sequence ID" value="KDE06312.1"/>
    <property type="molecule type" value="Genomic_DNA"/>
</dbReference>
<dbReference type="Pfam" id="PF10681">
    <property type="entry name" value="Rot1"/>
    <property type="match status" value="1"/>
</dbReference>
<accession>U5H7Y2</accession>
<evidence type="ECO:0000313" key="4">
    <source>
        <dbReference type="EnsemblFungi" id="MVLG_03351T0"/>
    </source>
</evidence>
<dbReference type="GO" id="GO:0006458">
    <property type="term" value="P:'de novo' protein folding"/>
    <property type="evidence" value="ECO:0007669"/>
    <property type="project" value="InterPro"/>
</dbReference>
<dbReference type="PANTHER" id="PTHR28090:SF2">
    <property type="entry name" value="PROTEIN ROT1"/>
    <property type="match status" value="1"/>
</dbReference>
<evidence type="ECO:0000313" key="5">
    <source>
        <dbReference type="Proteomes" id="UP000017200"/>
    </source>
</evidence>
<sequence>MGRPTPRPSSSSSSLPTLAAWTTLTVSTLLLLLTATPCEAAQDFTSNLTNWEGTWSTGTGAVVTGPGFADPMNNNKPFRYPTNTGISYSFTNDGYFEESQYRFLGNGSKPTCSKAVAIWQHGRYYFHDNGSVTMDPSIFSADGRVLVQDPCAAQTEILTYYNQPELFNGWTITIDNHHQAYMLQLIRFDGSYFPRLFLTVRPPTMLPTADLTAATSGSTSKTT</sequence>
<comment type="function">
    <text evidence="1">Required for normal levels of the cell wall 1,6-beta-glucan. Involved in a protein folding machinery chaperoning proteins acting in various physiological processes including cell wall synthesis and lysis of autophagic bodies.</text>
</comment>
<dbReference type="GO" id="GO:0005789">
    <property type="term" value="C:endoplasmic reticulum membrane"/>
    <property type="evidence" value="ECO:0007669"/>
    <property type="project" value="UniProtKB-SubCell"/>
</dbReference>
<feature type="chain" id="PRO_5009724466" description="Protein ROT1" evidence="2">
    <location>
        <begin position="41"/>
        <end position="223"/>
    </location>
</feature>
<evidence type="ECO:0000313" key="3">
    <source>
        <dbReference type="EMBL" id="KDE06312.1"/>
    </source>
</evidence>
<keyword evidence="5" id="KW-1185">Reference proteome</keyword>
<reference evidence="4" key="4">
    <citation type="submission" date="2015-06" db="UniProtKB">
        <authorList>
            <consortium name="EnsemblFungi"/>
        </authorList>
    </citation>
    <scope>IDENTIFICATION</scope>
</reference>
<dbReference type="InParanoid" id="U5H7Y2"/>
<dbReference type="STRING" id="683840.U5H7Y2"/>
<dbReference type="OMA" id="YKPPQML"/>
<dbReference type="EMBL" id="AEIJ01000323">
    <property type="status" value="NOT_ANNOTATED_CDS"/>
    <property type="molecule type" value="Genomic_DNA"/>
</dbReference>
<dbReference type="GO" id="GO:0051082">
    <property type="term" value="F:unfolded protein binding"/>
    <property type="evidence" value="ECO:0007669"/>
    <property type="project" value="TreeGrafter"/>
</dbReference>
<reference evidence="3 5" key="3">
    <citation type="journal article" date="2015" name="BMC Genomics">
        <title>Sex and parasites: genomic and transcriptomic analysis of Microbotryum lychnidis-dioicae, the biotrophic and plant-castrating anther smut fungus.</title>
        <authorList>
            <person name="Perlin M.H."/>
            <person name="Amselem J."/>
            <person name="Fontanillas E."/>
            <person name="Toh S.S."/>
            <person name="Chen Z."/>
            <person name="Goldberg J."/>
            <person name="Duplessis S."/>
            <person name="Henrissat B."/>
            <person name="Young S."/>
            <person name="Zeng Q."/>
            <person name="Aguileta G."/>
            <person name="Petit E."/>
            <person name="Badouin H."/>
            <person name="Andrews J."/>
            <person name="Razeeq D."/>
            <person name="Gabaldon T."/>
            <person name="Quesneville H."/>
            <person name="Giraud T."/>
            <person name="Hood M.E."/>
            <person name="Schultz D.J."/>
            <person name="Cuomo C.A."/>
        </authorList>
    </citation>
    <scope>NUCLEOTIDE SEQUENCE [LARGE SCALE GENOMIC DNA]</scope>
    <source>
        <strain evidence="5">p1A1 Lamole</strain>
        <strain evidence="3">P1A1 Lamole</strain>
    </source>
</reference>
<keyword evidence="1" id="KW-0472">Membrane</keyword>
<organism evidence="3">
    <name type="scientific">Microbotryum lychnidis-dioicae (strain p1A1 Lamole / MvSl-1064)</name>
    <name type="common">Anther smut fungus</name>
    <dbReference type="NCBI Taxonomy" id="683840"/>
    <lineage>
        <taxon>Eukaryota</taxon>
        <taxon>Fungi</taxon>
        <taxon>Dikarya</taxon>
        <taxon>Basidiomycota</taxon>
        <taxon>Pucciniomycotina</taxon>
        <taxon>Microbotryomycetes</taxon>
        <taxon>Microbotryales</taxon>
        <taxon>Microbotryaceae</taxon>
        <taxon>Microbotryum</taxon>
    </lineage>
</organism>
<evidence type="ECO:0000256" key="2">
    <source>
        <dbReference type="SAM" id="SignalP"/>
    </source>
</evidence>
<comment type="subcellular location">
    <subcellularLocation>
        <location evidence="1">Endoplasmic reticulum membrane</location>
    </subcellularLocation>
</comment>
<comment type="similarity">
    <text evidence="1">Belongs to the ROT1 family.</text>
</comment>
<dbReference type="InterPro" id="IPR019623">
    <property type="entry name" value="Rot1"/>
</dbReference>
<keyword evidence="2" id="KW-0732">Signal</keyword>
<evidence type="ECO:0000256" key="1">
    <source>
        <dbReference type="PIRNR" id="PIRNR017290"/>
    </source>
</evidence>
<dbReference type="OrthoDB" id="5327821at2759"/>
<reference evidence="5" key="1">
    <citation type="submission" date="2010-11" db="EMBL/GenBank/DDBJ databases">
        <title>The genome sequence of Microbotryum violaceum strain p1A1 Lamole.</title>
        <authorList>
            <person name="Cuomo C."/>
            <person name="Perlin M."/>
            <person name="Young S.K."/>
            <person name="Zeng Q."/>
            <person name="Gargeya S."/>
            <person name="Alvarado L."/>
            <person name="Berlin A."/>
            <person name="Chapman S.B."/>
            <person name="Chen Z."/>
            <person name="Freedman E."/>
            <person name="Gellesch M."/>
            <person name="Goldberg J."/>
            <person name="Griggs A."/>
            <person name="Gujja S."/>
            <person name="Heilman E."/>
            <person name="Heiman D."/>
            <person name="Howarth C."/>
            <person name="Mehta T."/>
            <person name="Neiman D."/>
            <person name="Pearson M."/>
            <person name="Roberts A."/>
            <person name="Saif S."/>
            <person name="Shea T."/>
            <person name="Shenoy N."/>
            <person name="Sisk P."/>
            <person name="Stolte C."/>
            <person name="Sykes S."/>
            <person name="White J."/>
            <person name="Yandava C."/>
            <person name="Haas B."/>
            <person name="Nusbaum C."/>
            <person name="Birren B."/>
        </authorList>
    </citation>
    <scope>NUCLEOTIDE SEQUENCE [LARGE SCALE GENOMIC DNA]</scope>
    <source>
        <strain evidence="5">p1A1 Lamole</strain>
    </source>
</reference>
<proteinExistence type="inferred from homology"/>